<feature type="transmembrane region" description="Helical" evidence="2">
    <location>
        <begin position="110"/>
        <end position="130"/>
    </location>
</feature>
<keyword evidence="2" id="KW-0472">Membrane</keyword>
<evidence type="ECO:0000256" key="2">
    <source>
        <dbReference type="SAM" id="Phobius"/>
    </source>
</evidence>
<keyword evidence="2" id="KW-1133">Transmembrane helix</keyword>
<feature type="transmembrane region" description="Helical" evidence="2">
    <location>
        <begin position="174"/>
        <end position="194"/>
    </location>
</feature>
<feature type="compositionally biased region" description="Polar residues" evidence="1">
    <location>
        <begin position="950"/>
        <end position="974"/>
    </location>
</feature>
<feature type="transmembrane region" description="Helical" evidence="2">
    <location>
        <begin position="358"/>
        <end position="378"/>
    </location>
</feature>
<feature type="transmembrane region" description="Helical" evidence="2">
    <location>
        <begin position="753"/>
        <end position="775"/>
    </location>
</feature>
<name>A0A7S4T847_9DINO</name>
<evidence type="ECO:0000256" key="1">
    <source>
        <dbReference type="SAM" id="MobiDB-lite"/>
    </source>
</evidence>
<keyword evidence="2" id="KW-0812">Transmembrane</keyword>
<feature type="transmembrane region" description="Helical" evidence="2">
    <location>
        <begin position="442"/>
        <end position="460"/>
    </location>
</feature>
<feature type="transmembrane region" description="Helical" evidence="2">
    <location>
        <begin position="581"/>
        <end position="602"/>
    </location>
</feature>
<feature type="transmembrane region" description="Helical" evidence="2">
    <location>
        <begin position="67"/>
        <end position="90"/>
    </location>
</feature>
<feature type="compositionally biased region" description="Pro residues" evidence="1">
    <location>
        <begin position="981"/>
        <end position="991"/>
    </location>
</feature>
<feature type="region of interest" description="Disordered" evidence="1">
    <location>
        <begin position="950"/>
        <end position="1033"/>
    </location>
</feature>
<reference evidence="3" key="1">
    <citation type="submission" date="2021-01" db="EMBL/GenBank/DDBJ databases">
        <authorList>
            <person name="Corre E."/>
            <person name="Pelletier E."/>
            <person name="Niang G."/>
            <person name="Scheremetjew M."/>
            <person name="Finn R."/>
            <person name="Kale V."/>
            <person name="Holt S."/>
            <person name="Cochrane G."/>
            <person name="Meng A."/>
            <person name="Brown T."/>
            <person name="Cohen L."/>
        </authorList>
    </citation>
    <scope>NUCLEOTIDE SEQUENCE</scope>
    <source>
        <strain evidence="3">CCMP3105</strain>
    </source>
</reference>
<feature type="transmembrane region" description="Helical" evidence="2">
    <location>
        <begin position="721"/>
        <end position="741"/>
    </location>
</feature>
<feature type="transmembrane region" description="Helical" evidence="2">
    <location>
        <begin position="281"/>
        <end position="303"/>
    </location>
</feature>
<accession>A0A7S4T847</accession>
<feature type="compositionally biased region" description="Low complexity" evidence="1">
    <location>
        <begin position="992"/>
        <end position="1002"/>
    </location>
</feature>
<feature type="transmembrane region" description="Helical" evidence="2">
    <location>
        <begin position="234"/>
        <end position="256"/>
    </location>
</feature>
<organism evidence="3">
    <name type="scientific">Alexandrium monilatum</name>
    <dbReference type="NCBI Taxonomy" id="311494"/>
    <lineage>
        <taxon>Eukaryota</taxon>
        <taxon>Sar</taxon>
        <taxon>Alveolata</taxon>
        <taxon>Dinophyceae</taxon>
        <taxon>Gonyaulacales</taxon>
        <taxon>Pyrocystaceae</taxon>
        <taxon>Alexandrium</taxon>
    </lineage>
</organism>
<feature type="transmembrane region" description="Helical" evidence="2">
    <location>
        <begin position="390"/>
        <end position="410"/>
    </location>
</feature>
<dbReference type="EMBL" id="HBNR01089796">
    <property type="protein sequence ID" value="CAE4668491.1"/>
    <property type="molecule type" value="Transcribed_RNA"/>
</dbReference>
<feature type="transmembrane region" description="Helical" evidence="2">
    <location>
        <begin position="872"/>
        <end position="896"/>
    </location>
</feature>
<dbReference type="AlphaFoldDB" id="A0A7S4T847"/>
<sequence>MGAEAAEPFPSLDDGRGGSDCCLFAAVRCRRPRPPSRPPAAAFGRVSEAGAAPSAPYRHSGSPGCTFARYVLLYFLTVFGMSCVAVGLWSDMGFGRLCLRVFMDLHDFRVIALIACGVLLTLLYLLDFFWPPHLPGQFLTLWEGDHTVRACALTTVGLLLLVAGLCSAEEDPSWPLLVTIALCPLSTVVLHSFLQQPRTVAELLAEKIARHGDLQAKTELLEVMMRREEDQLRMLWAAFIGFAMSAVLIFFAWMSWVLGCLHVHYREELVDSTRDQEDMDYLLWSTPLVVAVSNLVFGFFAALRLAAQRSYEATDSCKAQLLAEQVAVQTGATSSDALEAARRLGLERKERLGRQLALLMKVVSLAFLFLLGVMYIAGQLLYANSIMSSLIGGVLGLYLMVFVAFIYLAFRRIVFAMGQWLANQPVWRFVVLAQQSYWTRSLLVCLALPFVPAVLVLSFFNQWLRRFRKLYGGDQFGVAAAQADMAWQSVLDEFSPRGDSEGRTWGRRSSSRSSLANGDLQVRPETLWCTPRVHTALNIARSWDWLAVLHGCYFFCGGYLCYTICPLLLNVTLSWLGRALVGWPFVVVVCSTFIIGMVAFLLPPVPGMTVYIFGGLVISRAAEVGGYGGFWGGSLLNVAMCWLLKLVACAVQQKCIGELLGQSLWVRKTVGVHKAHIRCIEAILREPGMSVGKVAILCGGPDWPTSVLAGVLQISLAQCELGTTPIIFFVAPCALTGSFYLKRGTSEVWNRSARIMVILSVAVNLAMWAVAAWAIQRQLEKYHEELTKPRPENADLEWLDYRAAQLGKASQVPWARVPAVVCWPLALGAAWQILTCQGLFWGYSYLFGDFQVEDDVDLLDWHKTGVAGRKCIFAVSTAPLVLALFTVAWLGPLNFWRWRRRVTRKQWLEAALELNGKETVWKANWIRDACGEGSFCGELSSSVPEQVPQQDLSHCSSGSKSVTFSSESNVTKNPSAAMCPPGHPGQAPSPPSTSRRPSPSRSAEPLSQVPATPRGGRRMSTARTAEAAVMAQA</sequence>
<feature type="region of interest" description="Disordered" evidence="1">
    <location>
        <begin position="495"/>
        <end position="517"/>
    </location>
</feature>
<feature type="transmembrane region" description="Helical" evidence="2">
    <location>
        <begin position="545"/>
        <end position="569"/>
    </location>
</feature>
<feature type="compositionally biased region" description="Basic and acidic residues" evidence="1">
    <location>
        <begin position="495"/>
        <end position="504"/>
    </location>
</feature>
<gene>
    <name evidence="3" type="ORF">AMON00008_LOCUS64417</name>
</gene>
<evidence type="ECO:0000313" key="3">
    <source>
        <dbReference type="EMBL" id="CAE4668491.1"/>
    </source>
</evidence>
<proteinExistence type="predicted"/>
<protein>
    <submittedName>
        <fullName evidence="3">Uncharacterized protein</fullName>
    </submittedName>
</protein>